<organism evidence="2">
    <name type="scientific">marine sediment metagenome</name>
    <dbReference type="NCBI Taxonomy" id="412755"/>
    <lineage>
        <taxon>unclassified sequences</taxon>
        <taxon>metagenomes</taxon>
        <taxon>ecological metagenomes</taxon>
    </lineage>
</organism>
<evidence type="ECO:0000256" key="1">
    <source>
        <dbReference type="SAM" id="Phobius"/>
    </source>
</evidence>
<dbReference type="AlphaFoldDB" id="X1KE60"/>
<keyword evidence="1" id="KW-0812">Transmembrane</keyword>
<dbReference type="EMBL" id="BARU01046621">
    <property type="protein sequence ID" value="GAH91920.1"/>
    <property type="molecule type" value="Genomic_DNA"/>
</dbReference>
<keyword evidence="1" id="KW-1133">Transmembrane helix</keyword>
<feature type="transmembrane region" description="Helical" evidence="1">
    <location>
        <begin position="16"/>
        <end position="34"/>
    </location>
</feature>
<comment type="caution">
    <text evidence="2">The sequence shown here is derived from an EMBL/GenBank/DDBJ whole genome shotgun (WGS) entry which is preliminary data.</text>
</comment>
<sequence>IEKEVEVTFGEMNWKAALIALAIMVVATVISLWVRRKIK</sequence>
<keyword evidence="1" id="KW-0472">Membrane</keyword>
<gene>
    <name evidence="2" type="ORF">S03H2_70238</name>
</gene>
<accession>X1KE60</accession>
<name>X1KE60_9ZZZZ</name>
<proteinExistence type="predicted"/>
<reference evidence="2" key="1">
    <citation type="journal article" date="2014" name="Front. Microbiol.">
        <title>High frequency of phylogenetically diverse reductive dehalogenase-homologous genes in deep subseafloor sedimentary metagenomes.</title>
        <authorList>
            <person name="Kawai M."/>
            <person name="Futagami T."/>
            <person name="Toyoda A."/>
            <person name="Takaki Y."/>
            <person name="Nishi S."/>
            <person name="Hori S."/>
            <person name="Arai W."/>
            <person name="Tsubouchi T."/>
            <person name="Morono Y."/>
            <person name="Uchiyama I."/>
            <person name="Ito T."/>
            <person name="Fujiyama A."/>
            <person name="Inagaki F."/>
            <person name="Takami H."/>
        </authorList>
    </citation>
    <scope>NUCLEOTIDE SEQUENCE</scope>
    <source>
        <strain evidence="2">Expedition CK06-06</strain>
    </source>
</reference>
<protein>
    <submittedName>
        <fullName evidence="2">Uncharacterized protein</fullName>
    </submittedName>
</protein>
<feature type="non-terminal residue" evidence="2">
    <location>
        <position position="1"/>
    </location>
</feature>
<evidence type="ECO:0000313" key="2">
    <source>
        <dbReference type="EMBL" id="GAH91920.1"/>
    </source>
</evidence>